<sequence length="144" mass="15972">MNAESACYARMNPDEPWREPVDAEGPKRNREIMGDWLNLGVSGFRCDMAAGVIEDDPDVVETGKLWGEMRAWLDENHPDAVLSSEWGDPAVSVPAGFDGDFYMQVGVPETVRRGGRRGQDDPYFREPIPGHGQPQPGSGDRRGR</sequence>
<feature type="region of interest" description="Disordered" evidence="1">
    <location>
        <begin position="1"/>
        <end position="26"/>
    </location>
</feature>
<evidence type="ECO:0000256" key="1">
    <source>
        <dbReference type="SAM" id="MobiDB-lite"/>
    </source>
</evidence>
<comment type="caution">
    <text evidence="2">The sequence shown here is derived from an EMBL/GenBank/DDBJ whole genome shotgun (WGS) entry which is preliminary data.</text>
</comment>
<dbReference type="Proteomes" id="UP001501218">
    <property type="component" value="Unassembled WGS sequence"/>
</dbReference>
<proteinExistence type="predicted"/>
<evidence type="ECO:0000313" key="2">
    <source>
        <dbReference type="EMBL" id="GAA2364188.1"/>
    </source>
</evidence>
<protein>
    <submittedName>
        <fullName evidence="2">Uncharacterized protein</fullName>
    </submittedName>
</protein>
<evidence type="ECO:0000313" key="3">
    <source>
        <dbReference type="Proteomes" id="UP001501218"/>
    </source>
</evidence>
<dbReference type="Gene3D" id="3.20.20.80">
    <property type="entry name" value="Glycosidases"/>
    <property type="match status" value="1"/>
</dbReference>
<feature type="region of interest" description="Disordered" evidence="1">
    <location>
        <begin position="108"/>
        <end position="144"/>
    </location>
</feature>
<keyword evidence="3" id="KW-1185">Reference proteome</keyword>
<dbReference type="EMBL" id="BAAARA010000025">
    <property type="protein sequence ID" value="GAA2364188.1"/>
    <property type="molecule type" value="Genomic_DNA"/>
</dbReference>
<gene>
    <name evidence="2" type="ORF">GCM10009854_49980</name>
</gene>
<feature type="compositionally biased region" description="Basic and acidic residues" evidence="1">
    <location>
        <begin position="12"/>
        <end position="26"/>
    </location>
</feature>
<accession>A0ABN3GYH0</accession>
<organism evidence="2 3">
    <name type="scientific">Saccharopolyspora halophila</name>
    <dbReference type="NCBI Taxonomy" id="405551"/>
    <lineage>
        <taxon>Bacteria</taxon>
        <taxon>Bacillati</taxon>
        <taxon>Actinomycetota</taxon>
        <taxon>Actinomycetes</taxon>
        <taxon>Pseudonocardiales</taxon>
        <taxon>Pseudonocardiaceae</taxon>
        <taxon>Saccharopolyspora</taxon>
    </lineage>
</organism>
<dbReference type="InterPro" id="IPR017853">
    <property type="entry name" value="GH"/>
</dbReference>
<reference evidence="2 3" key="1">
    <citation type="journal article" date="2019" name="Int. J. Syst. Evol. Microbiol.">
        <title>The Global Catalogue of Microorganisms (GCM) 10K type strain sequencing project: providing services to taxonomists for standard genome sequencing and annotation.</title>
        <authorList>
            <consortium name="The Broad Institute Genomics Platform"/>
            <consortium name="The Broad Institute Genome Sequencing Center for Infectious Disease"/>
            <person name="Wu L."/>
            <person name="Ma J."/>
        </authorList>
    </citation>
    <scope>NUCLEOTIDE SEQUENCE [LARGE SCALE GENOMIC DNA]</scope>
    <source>
        <strain evidence="2 3">JCM 16221</strain>
    </source>
</reference>
<dbReference type="SUPFAM" id="SSF51445">
    <property type="entry name" value="(Trans)glycosidases"/>
    <property type="match status" value="1"/>
</dbReference>
<name>A0ABN3GYH0_9PSEU</name>